<organism evidence="1 2">
    <name type="scientific">Octopus sinensis</name>
    <name type="common">East Asian common octopus</name>
    <dbReference type="NCBI Taxonomy" id="2607531"/>
    <lineage>
        <taxon>Eukaryota</taxon>
        <taxon>Metazoa</taxon>
        <taxon>Spiralia</taxon>
        <taxon>Lophotrochozoa</taxon>
        <taxon>Mollusca</taxon>
        <taxon>Cephalopoda</taxon>
        <taxon>Coleoidea</taxon>
        <taxon>Octopodiformes</taxon>
        <taxon>Octopoda</taxon>
        <taxon>Incirrata</taxon>
        <taxon>Octopodidae</taxon>
        <taxon>Octopus</taxon>
    </lineage>
</organism>
<protein>
    <submittedName>
        <fullName evidence="2">Uncharacterized protein LOC118766050</fullName>
    </submittedName>
</protein>
<dbReference type="RefSeq" id="XP_036365097.1">
    <property type="nucleotide sequence ID" value="XM_036509204.1"/>
</dbReference>
<dbReference type="Proteomes" id="UP000515154">
    <property type="component" value="Linkage group LG14"/>
</dbReference>
<name>A0A7E6FDV2_9MOLL</name>
<evidence type="ECO:0000313" key="1">
    <source>
        <dbReference type="Proteomes" id="UP000515154"/>
    </source>
</evidence>
<keyword evidence="1" id="KW-1185">Reference proteome</keyword>
<dbReference type="AlphaFoldDB" id="A0A7E6FDV2"/>
<sequence length="212" mass="23303">MVLNEYGDDQVKIIATNAPCLPLSAPCPPPLPYSAVQVTTLNANINKSNFRLERIITKDNISSYNLNDTYHVYFIGIDNVTTEVNNTIDVAIGDGATWKNCIYTLSRTTRNNTSTDDILCEPNAIGDKLKTNLGEGSVINIFGVYITSGVKIYSSFPSPAATNMTVYFDNTIVANEYVFSGEKICLPRRATQDQVVHVFTETANCLLTSKAR</sequence>
<evidence type="ECO:0000313" key="2">
    <source>
        <dbReference type="RefSeq" id="XP_036365097.1"/>
    </source>
</evidence>
<proteinExistence type="predicted"/>
<reference evidence="2" key="1">
    <citation type="submission" date="2025-08" db="UniProtKB">
        <authorList>
            <consortium name="RefSeq"/>
        </authorList>
    </citation>
    <scope>IDENTIFICATION</scope>
</reference>
<dbReference type="KEGG" id="osn:118766050"/>
<accession>A0A7E6FDV2</accession>
<gene>
    <name evidence="2" type="primary">LOC118766050</name>
</gene>